<sequence length="62" mass="7531">ENNKVWKKWLLKTMYTFFGLITHIETNSLVDMASILDKKYHQEWSQYSLHDFVYSAVYIKKV</sequence>
<reference evidence="1 2" key="1">
    <citation type="submission" date="2017-11" db="EMBL/GenBank/DDBJ databases">
        <title>Infants hospitalized years apart are colonized by the same room-sourced microbial strains.</title>
        <authorList>
            <person name="Brooks B."/>
            <person name="Olm M.R."/>
            <person name="Firek B.A."/>
            <person name="Baker R."/>
            <person name="Thomas B.C."/>
            <person name="Morowitz M.J."/>
            <person name="Banfield J.F."/>
        </authorList>
    </citation>
    <scope>NUCLEOTIDE SEQUENCE [LARGE SCALE GENOMIC DNA]</scope>
    <source>
        <strain evidence="1">S2_009_000_R2_76</strain>
    </source>
</reference>
<dbReference type="Proteomes" id="UP000249645">
    <property type="component" value="Unassembled WGS sequence"/>
</dbReference>
<proteinExistence type="predicted"/>
<dbReference type="EMBL" id="QFOI01000557">
    <property type="protein sequence ID" value="PZP40995.1"/>
    <property type="molecule type" value="Genomic_DNA"/>
</dbReference>
<feature type="non-terminal residue" evidence="1">
    <location>
        <position position="1"/>
    </location>
</feature>
<evidence type="ECO:0000313" key="2">
    <source>
        <dbReference type="Proteomes" id="UP000249645"/>
    </source>
</evidence>
<name>A0A2W5E9K1_9SPHI</name>
<organism evidence="1 2">
    <name type="scientific">Pseudopedobacter saltans</name>
    <dbReference type="NCBI Taxonomy" id="151895"/>
    <lineage>
        <taxon>Bacteria</taxon>
        <taxon>Pseudomonadati</taxon>
        <taxon>Bacteroidota</taxon>
        <taxon>Sphingobacteriia</taxon>
        <taxon>Sphingobacteriales</taxon>
        <taxon>Sphingobacteriaceae</taxon>
        <taxon>Pseudopedobacter</taxon>
    </lineage>
</organism>
<comment type="caution">
    <text evidence="1">The sequence shown here is derived from an EMBL/GenBank/DDBJ whole genome shotgun (WGS) entry which is preliminary data.</text>
</comment>
<dbReference type="AlphaFoldDB" id="A0A2W5E9K1"/>
<gene>
    <name evidence="1" type="ORF">DI598_18765</name>
</gene>
<evidence type="ECO:0000313" key="1">
    <source>
        <dbReference type="EMBL" id="PZP40995.1"/>
    </source>
</evidence>
<accession>A0A2W5E9K1</accession>
<protein>
    <submittedName>
        <fullName evidence="1">Uncharacterized protein</fullName>
    </submittedName>
</protein>